<evidence type="ECO:0000259" key="1">
    <source>
        <dbReference type="Pfam" id="PF09643"/>
    </source>
</evidence>
<dbReference type="EMBL" id="CP025096">
    <property type="protein sequence ID" value="AUD00968.1"/>
    <property type="molecule type" value="Genomic_DNA"/>
</dbReference>
<dbReference type="RefSeq" id="WP_100986391.1">
    <property type="nucleotide sequence ID" value="NZ_CP025096.1"/>
</dbReference>
<evidence type="ECO:0000313" key="3">
    <source>
        <dbReference type="Proteomes" id="UP000232883"/>
    </source>
</evidence>
<dbReference type="Proteomes" id="UP000232883">
    <property type="component" value="Chromosome"/>
</dbReference>
<protein>
    <recommendedName>
        <fullName evidence="1">YopX protein domain-containing protein</fullName>
    </recommendedName>
</protein>
<name>A0A2K8YTT4_9BACT</name>
<dbReference type="Pfam" id="PF09643">
    <property type="entry name" value="YopX"/>
    <property type="match status" value="1"/>
</dbReference>
<dbReference type="OrthoDB" id="1809393at2"/>
<dbReference type="AlphaFoldDB" id="A0A2K8YTT4"/>
<accession>A0A2K8YTT4</accession>
<reference evidence="2 3" key="1">
    <citation type="submission" date="2017-11" db="EMBL/GenBank/DDBJ databases">
        <title>Taxonomic description and genome sequences of Spirosoma HA7 sp. nov., isolated from pollen microhabitat of Corylus avellana.</title>
        <authorList>
            <person name="Ambika Manirajan B."/>
            <person name="Suarez C."/>
            <person name="Ratering S."/>
            <person name="Geissler-Plaum R."/>
            <person name="Cardinale M."/>
            <person name="Sylvia S."/>
        </authorList>
    </citation>
    <scope>NUCLEOTIDE SEQUENCE [LARGE SCALE GENOMIC DNA]</scope>
    <source>
        <strain evidence="2 3">HA7</strain>
    </source>
</reference>
<gene>
    <name evidence="2" type="ORF">CWM47_03525</name>
</gene>
<proteinExistence type="predicted"/>
<organism evidence="2 3">
    <name type="scientific">Spirosoma pollinicola</name>
    <dbReference type="NCBI Taxonomy" id="2057025"/>
    <lineage>
        <taxon>Bacteria</taxon>
        <taxon>Pseudomonadati</taxon>
        <taxon>Bacteroidota</taxon>
        <taxon>Cytophagia</taxon>
        <taxon>Cytophagales</taxon>
        <taxon>Cytophagaceae</taxon>
        <taxon>Spirosoma</taxon>
    </lineage>
</organism>
<dbReference type="Gene3D" id="2.30.30.290">
    <property type="entry name" value="YopX-like domains"/>
    <property type="match status" value="1"/>
</dbReference>
<dbReference type="SUPFAM" id="SSF159006">
    <property type="entry name" value="YopX-like"/>
    <property type="match status" value="1"/>
</dbReference>
<dbReference type="InterPro" id="IPR019096">
    <property type="entry name" value="YopX_protein"/>
</dbReference>
<dbReference type="KEGG" id="spir:CWM47_03525"/>
<sequence>MNQRPIKFMAWHTPTKRLFRVYGFDTYRIFEADSDGFSTVADPVKRSDCHLLQFTGITDKNGKEIYEGHIIESTFEDLGVVKGQSFEYNAIGFINGAFGLVSKYHANELETFYNLEILSTLPDAVIVGNIFENYTLIAPEHQDEEEFDR</sequence>
<dbReference type="InterPro" id="IPR023385">
    <property type="entry name" value="YopX-like_C"/>
</dbReference>
<evidence type="ECO:0000313" key="2">
    <source>
        <dbReference type="EMBL" id="AUD00968.1"/>
    </source>
</evidence>
<keyword evidence="3" id="KW-1185">Reference proteome</keyword>
<feature type="domain" description="YopX protein" evidence="1">
    <location>
        <begin position="44"/>
        <end position="137"/>
    </location>
</feature>